<dbReference type="EMBL" id="SWFS01000077">
    <property type="protein sequence ID" value="KAA8916942.1"/>
    <property type="molecule type" value="Genomic_DNA"/>
</dbReference>
<comment type="caution">
    <text evidence="6">The sequence shown here is derived from an EMBL/GenBank/DDBJ whole genome shotgun (WGS) entry which is preliminary data.</text>
</comment>
<keyword evidence="4" id="KW-0963">Cytoplasm</keyword>
<proteinExistence type="inferred from homology"/>
<dbReference type="FunFam" id="2.70.50.30:FF:000004">
    <property type="entry name" value="Rho GDP-dissociation inhibitor 1"/>
    <property type="match status" value="1"/>
</dbReference>
<sequence length="201" mass="22938">MSESPRDDEQQPQVPEYKVSEKKTISEYAALDAEDESLRKWKESLGITQDVATGKTLGDPNDPRKVVVFEMRVNVEGMEPMVFDLENKEVLEKLKKEPIAIKEKSKYNLTVKFRIQHEIVTGLRYIQVARRAGIRANKVEEACGSYPPSTEDKPFYTKEFAEYEAPSGMLARGHYTATSSFIDDDQVTHLEVPWCFDIVKG</sequence>
<organism evidence="6 7">
    <name type="scientific">Trichomonascus ciferrii</name>
    <dbReference type="NCBI Taxonomy" id="44093"/>
    <lineage>
        <taxon>Eukaryota</taxon>
        <taxon>Fungi</taxon>
        <taxon>Dikarya</taxon>
        <taxon>Ascomycota</taxon>
        <taxon>Saccharomycotina</taxon>
        <taxon>Dipodascomycetes</taxon>
        <taxon>Dipodascales</taxon>
        <taxon>Trichomonascaceae</taxon>
        <taxon>Trichomonascus</taxon>
        <taxon>Trichomonascus ciferrii complex</taxon>
    </lineage>
</organism>
<name>A0A642V9X9_9ASCO</name>
<dbReference type="PANTHER" id="PTHR10980:SF3">
    <property type="entry name" value="LD16419P"/>
    <property type="match status" value="1"/>
</dbReference>
<gene>
    <name evidence="6" type="ORF">TRICI_000909</name>
</gene>
<dbReference type="PANTHER" id="PTHR10980">
    <property type="entry name" value="RHO GDP-DISSOCIATION INHIBITOR"/>
    <property type="match status" value="1"/>
</dbReference>
<dbReference type="Pfam" id="PF02115">
    <property type="entry name" value="Rho_GDI"/>
    <property type="match status" value="1"/>
</dbReference>
<dbReference type="AlphaFoldDB" id="A0A642V9X9"/>
<evidence type="ECO:0000256" key="3">
    <source>
        <dbReference type="ARBA" id="ARBA00022468"/>
    </source>
</evidence>
<dbReference type="InterPro" id="IPR014756">
    <property type="entry name" value="Ig_E-set"/>
</dbReference>
<dbReference type="VEuPathDB" id="FungiDB:TRICI_000909"/>
<dbReference type="SUPFAM" id="SSF81296">
    <property type="entry name" value="E set domains"/>
    <property type="match status" value="1"/>
</dbReference>
<comment type="subcellular location">
    <subcellularLocation>
        <location evidence="1">Cytoplasm</location>
    </subcellularLocation>
</comment>
<dbReference type="OrthoDB" id="1683373at2759"/>
<protein>
    <recommendedName>
        <fullName evidence="8">Rho GDP-dissociation inhibitor</fullName>
    </recommendedName>
</protein>
<dbReference type="GO" id="GO:0016020">
    <property type="term" value="C:membrane"/>
    <property type="evidence" value="ECO:0007669"/>
    <property type="project" value="TreeGrafter"/>
</dbReference>
<dbReference type="Gene3D" id="2.70.50.30">
    <property type="entry name" value="Coagulation Factor XIII, subunit A, domain 1"/>
    <property type="match status" value="1"/>
</dbReference>
<evidence type="ECO:0000313" key="6">
    <source>
        <dbReference type="EMBL" id="KAA8916942.1"/>
    </source>
</evidence>
<dbReference type="GO" id="GO:0005094">
    <property type="term" value="F:Rho GDP-dissociation inhibitor activity"/>
    <property type="evidence" value="ECO:0007669"/>
    <property type="project" value="InterPro"/>
</dbReference>
<reference evidence="6" key="1">
    <citation type="journal article" date="2019" name="G3 (Bethesda)">
        <title>Genome Assemblies of Two Rare Opportunistic Yeast Pathogens: Diutina rugosa (syn. Candida rugosa) and Trichomonascus ciferrii (syn. Candida ciferrii).</title>
        <authorList>
            <person name="Mixao V."/>
            <person name="Saus E."/>
            <person name="Hansen A.P."/>
            <person name="Lass-Florl C."/>
            <person name="Gabaldon T."/>
        </authorList>
    </citation>
    <scope>NUCLEOTIDE SEQUENCE</scope>
    <source>
        <strain evidence="6">CBS 4856</strain>
    </source>
</reference>
<keyword evidence="7" id="KW-1185">Reference proteome</keyword>
<dbReference type="GO" id="GO:0005829">
    <property type="term" value="C:cytosol"/>
    <property type="evidence" value="ECO:0007669"/>
    <property type="project" value="TreeGrafter"/>
</dbReference>
<keyword evidence="3" id="KW-0343">GTPase activation</keyword>
<evidence type="ECO:0000256" key="5">
    <source>
        <dbReference type="SAM" id="MobiDB-lite"/>
    </source>
</evidence>
<dbReference type="GO" id="GO:0007266">
    <property type="term" value="P:Rho protein signal transduction"/>
    <property type="evidence" value="ECO:0007669"/>
    <property type="project" value="InterPro"/>
</dbReference>
<dbReference type="PRINTS" id="PR00492">
    <property type="entry name" value="RHOGDI"/>
</dbReference>
<evidence type="ECO:0000256" key="4">
    <source>
        <dbReference type="ARBA" id="ARBA00022490"/>
    </source>
</evidence>
<dbReference type="InterPro" id="IPR000406">
    <property type="entry name" value="Rho_GDI"/>
</dbReference>
<evidence type="ECO:0000313" key="7">
    <source>
        <dbReference type="Proteomes" id="UP000761534"/>
    </source>
</evidence>
<feature type="region of interest" description="Disordered" evidence="5">
    <location>
        <begin position="1"/>
        <end position="21"/>
    </location>
</feature>
<evidence type="ECO:0008006" key="8">
    <source>
        <dbReference type="Google" id="ProtNLM"/>
    </source>
</evidence>
<dbReference type="Proteomes" id="UP000761534">
    <property type="component" value="Unassembled WGS sequence"/>
</dbReference>
<comment type="similarity">
    <text evidence="2">Belongs to the Rho GDI family.</text>
</comment>
<evidence type="ECO:0000256" key="2">
    <source>
        <dbReference type="ARBA" id="ARBA00009758"/>
    </source>
</evidence>
<dbReference type="InterPro" id="IPR024792">
    <property type="entry name" value="RhoGDI_dom_sf"/>
</dbReference>
<evidence type="ECO:0000256" key="1">
    <source>
        <dbReference type="ARBA" id="ARBA00004496"/>
    </source>
</evidence>
<dbReference type="GO" id="GO:0005096">
    <property type="term" value="F:GTPase activator activity"/>
    <property type="evidence" value="ECO:0007669"/>
    <property type="project" value="UniProtKB-KW"/>
</dbReference>
<accession>A0A642V9X9</accession>